<reference evidence="4 5" key="1">
    <citation type="submission" date="2019-02" db="EMBL/GenBank/DDBJ databases">
        <title>Deep-cultivation of Planctomycetes and their phenomic and genomic characterization uncovers novel biology.</title>
        <authorList>
            <person name="Wiegand S."/>
            <person name="Jogler M."/>
            <person name="Boedeker C."/>
            <person name="Pinto D."/>
            <person name="Vollmers J."/>
            <person name="Rivas-Marin E."/>
            <person name="Kohn T."/>
            <person name="Peeters S.H."/>
            <person name="Heuer A."/>
            <person name="Rast P."/>
            <person name="Oberbeckmann S."/>
            <person name="Bunk B."/>
            <person name="Jeske O."/>
            <person name="Meyerdierks A."/>
            <person name="Storesund J.E."/>
            <person name="Kallscheuer N."/>
            <person name="Luecker S."/>
            <person name="Lage O.M."/>
            <person name="Pohl T."/>
            <person name="Merkel B.J."/>
            <person name="Hornburger P."/>
            <person name="Mueller R.-W."/>
            <person name="Bruemmer F."/>
            <person name="Labrenz M."/>
            <person name="Spormann A.M."/>
            <person name="Op den Camp H."/>
            <person name="Overmann J."/>
            <person name="Amann R."/>
            <person name="Jetten M.S.M."/>
            <person name="Mascher T."/>
            <person name="Medema M.H."/>
            <person name="Devos D.P."/>
            <person name="Kaster A.-K."/>
            <person name="Ovreas L."/>
            <person name="Rohde M."/>
            <person name="Galperin M.Y."/>
            <person name="Jogler C."/>
        </authorList>
    </citation>
    <scope>NUCLEOTIDE SEQUENCE [LARGE SCALE GENOMIC DNA]</scope>
    <source>
        <strain evidence="4 5">CA12</strain>
    </source>
</reference>
<dbReference type="RefSeq" id="WP_145358079.1">
    <property type="nucleotide sequence ID" value="NZ_CP036265.1"/>
</dbReference>
<dbReference type="PANTHER" id="PTHR43037:SF5">
    <property type="entry name" value="FERULOYL ESTERASE"/>
    <property type="match status" value="1"/>
</dbReference>
<dbReference type="InterPro" id="IPR002925">
    <property type="entry name" value="Dienelactn_hydro"/>
</dbReference>
<evidence type="ECO:0000313" key="5">
    <source>
        <dbReference type="Proteomes" id="UP000318741"/>
    </source>
</evidence>
<dbReference type="OrthoDB" id="9764953at2"/>
<dbReference type="SUPFAM" id="SSF53474">
    <property type="entry name" value="alpha/beta-Hydrolases"/>
    <property type="match status" value="1"/>
</dbReference>
<protein>
    <submittedName>
        <fullName evidence="4">Alpha/beta hydrolase family protein</fullName>
    </submittedName>
</protein>
<dbReference type="InterPro" id="IPR050955">
    <property type="entry name" value="Plant_Biomass_Hydrol_Est"/>
</dbReference>
<name>A0A517P7A2_9PLAN</name>
<dbReference type="PANTHER" id="PTHR43037">
    <property type="entry name" value="UNNAMED PRODUCT-RELATED"/>
    <property type="match status" value="1"/>
</dbReference>
<dbReference type="InterPro" id="IPR029058">
    <property type="entry name" value="AB_hydrolase_fold"/>
</dbReference>
<evidence type="ECO:0000256" key="1">
    <source>
        <dbReference type="ARBA" id="ARBA00022729"/>
    </source>
</evidence>
<organism evidence="4 5">
    <name type="scientific">Alienimonas californiensis</name>
    <dbReference type="NCBI Taxonomy" id="2527989"/>
    <lineage>
        <taxon>Bacteria</taxon>
        <taxon>Pseudomonadati</taxon>
        <taxon>Planctomycetota</taxon>
        <taxon>Planctomycetia</taxon>
        <taxon>Planctomycetales</taxon>
        <taxon>Planctomycetaceae</taxon>
        <taxon>Alienimonas</taxon>
    </lineage>
</organism>
<dbReference type="Gene3D" id="3.40.50.1820">
    <property type="entry name" value="alpha/beta hydrolase"/>
    <property type="match status" value="1"/>
</dbReference>
<gene>
    <name evidence="4" type="ORF">CA12_13490</name>
</gene>
<feature type="domain" description="Dienelactone hydrolase" evidence="3">
    <location>
        <begin position="129"/>
        <end position="273"/>
    </location>
</feature>
<keyword evidence="1" id="KW-0732">Signal</keyword>
<dbReference type="GO" id="GO:0016787">
    <property type="term" value="F:hydrolase activity"/>
    <property type="evidence" value="ECO:0007669"/>
    <property type="project" value="UniProtKB-KW"/>
</dbReference>
<dbReference type="KEGG" id="acaf:CA12_13490"/>
<evidence type="ECO:0000313" key="4">
    <source>
        <dbReference type="EMBL" id="QDT15266.1"/>
    </source>
</evidence>
<dbReference type="AlphaFoldDB" id="A0A517P7A2"/>
<evidence type="ECO:0000259" key="3">
    <source>
        <dbReference type="Pfam" id="PF01738"/>
    </source>
</evidence>
<proteinExistence type="predicted"/>
<evidence type="ECO:0000256" key="2">
    <source>
        <dbReference type="ARBA" id="ARBA00022801"/>
    </source>
</evidence>
<dbReference type="Pfam" id="PF01738">
    <property type="entry name" value="DLH"/>
    <property type="match status" value="1"/>
</dbReference>
<accession>A0A517P7A2</accession>
<dbReference type="EMBL" id="CP036265">
    <property type="protein sequence ID" value="QDT15266.1"/>
    <property type="molecule type" value="Genomic_DNA"/>
</dbReference>
<dbReference type="Proteomes" id="UP000318741">
    <property type="component" value="Chromosome"/>
</dbReference>
<keyword evidence="2 4" id="KW-0378">Hydrolase</keyword>
<keyword evidence="5" id="KW-1185">Reference proteome</keyword>
<sequence length="387" mass="41854">MHPALLLVAFALDGPAAPSRPLSEPEAAAAVRDAWDDLVAECRAGSLKERGAKAIQAGGETLPFLERTFGKKPKGGHALFISLHGGGGGPAAMNDGQWRNQIRLYEPQEGVVVAPRAPGNTWDLWHQAHIDPLLDRLILSYLVDGTVDPNRVYLLGYSAGGDGVFQLAPRTADRYAAASMMAGHPNETQPDGLRNLPFSIWMGGDDAAYDRNKIAGQWKEQLAALHEADPDGYEHKVVIYPNTGHWMNGRDRAALPWMARFDRDPWPKRIVWLQDDVTQPRFYWLEVPADQAVKGTRIVAAVDGQRIDLTVPADVVKEVTLYLSDALVNLDRPVVVAVNGAVVHEGVVPRTRAAVDASLASRPDPAAVASAALTLPASPPTEPEPAE</sequence>